<dbReference type="PANTHER" id="PTHR33542:SF3">
    <property type="entry name" value="SIROHYDROCHLORIN FERROCHELATASE, CHLOROPLASTIC"/>
    <property type="match status" value="1"/>
</dbReference>
<dbReference type="KEGG" id="bayd:BSPP4475_04910"/>
<dbReference type="InterPro" id="IPR050963">
    <property type="entry name" value="Sirohydro_Cobaltochel/CbiX"/>
</dbReference>
<evidence type="ECO:0000256" key="1">
    <source>
        <dbReference type="ARBA" id="ARBA00022723"/>
    </source>
</evidence>
<dbReference type="EMBL" id="OY569118">
    <property type="protein sequence ID" value="CAJ1001667.1"/>
    <property type="molecule type" value="Genomic_DNA"/>
</dbReference>
<keyword evidence="2" id="KW-0456">Lyase</keyword>
<dbReference type="PANTHER" id="PTHR33542">
    <property type="entry name" value="SIROHYDROCHLORIN FERROCHELATASE, CHLOROPLASTIC"/>
    <property type="match status" value="1"/>
</dbReference>
<gene>
    <name evidence="3" type="primary">cbiX</name>
    <name evidence="3" type="ORF">BSPP4475_04910</name>
</gene>
<sequence length="263" mass="29361">MTDAAVLVIAHGSPDPHWMERVEEAVRPYCRQMLIRVAYLDGVEGRGIADEVERLERAGVETIAAVPLFVTAGSTHVSEIRGMLGLEPDAITPNVKPVATRARFLWCQPLEDHPLVEQIVCERLRALSVDPHREALLLVGHGSDLPGYRERWERLLHRLTFRLQNRFYFSAAGYATLRPDTVATRARQLASCGELVVLPLFVSQGYFTGRALPERLAGVSYRYDGSAYLPHPLIGEWIVQSAKTAFLLDYQTQRSVIGDGQAT</sequence>
<keyword evidence="1" id="KW-0479">Metal-binding</keyword>
<organism evidence="3 4">
    <name type="scientific">Brevibacillus aydinogluensis</name>
    <dbReference type="NCBI Taxonomy" id="927786"/>
    <lineage>
        <taxon>Bacteria</taxon>
        <taxon>Bacillati</taxon>
        <taxon>Bacillota</taxon>
        <taxon>Bacilli</taxon>
        <taxon>Bacillales</taxon>
        <taxon>Paenibacillaceae</taxon>
        <taxon>Brevibacillus</taxon>
    </lineage>
</organism>
<protein>
    <submittedName>
        <fullName evidence="3">Cobalamin biosynthesis protein CbiX</fullName>
    </submittedName>
</protein>
<name>A0AA48M831_9BACL</name>
<dbReference type="Gene3D" id="3.40.50.1400">
    <property type="match status" value="2"/>
</dbReference>
<dbReference type="AlphaFoldDB" id="A0AA48M831"/>
<dbReference type="Pfam" id="PF01903">
    <property type="entry name" value="CbiX"/>
    <property type="match status" value="2"/>
</dbReference>
<reference evidence="3" key="1">
    <citation type="submission" date="2023-07" db="EMBL/GenBank/DDBJ databases">
        <authorList>
            <person name="Ivanov I."/>
            <person name="Teneva D."/>
            <person name="Stoikov I."/>
        </authorList>
    </citation>
    <scope>NUCLEOTIDE SEQUENCE</scope>
    <source>
        <strain evidence="3">4475</strain>
    </source>
</reference>
<dbReference type="InterPro" id="IPR002762">
    <property type="entry name" value="CbiX-like"/>
</dbReference>
<accession>A0AA48M831</accession>
<dbReference type="SUPFAM" id="SSF53800">
    <property type="entry name" value="Chelatase"/>
    <property type="match status" value="1"/>
</dbReference>
<dbReference type="Proteomes" id="UP001189619">
    <property type="component" value="Chromosome"/>
</dbReference>
<dbReference type="GO" id="GO:0016829">
    <property type="term" value="F:lyase activity"/>
    <property type="evidence" value="ECO:0007669"/>
    <property type="project" value="UniProtKB-KW"/>
</dbReference>
<proteinExistence type="predicted"/>
<evidence type="ECO:0000313" key="4">
    <source>
        <dbReference type="Proteomes" id="UP001189619"/>
    </source>
</evidence>
<evidence type="ECO:0000313" key="3">
    <source>
        <dbReference type="EMBL" id="CAJ1001667.1"/>
    </source>
</evidence>
<dbReference type="RefSeq" id="WP_230077288.1">
    <property type="nucleotide sequence ID" value="NZ_OY569118.1"/>
</dbReference>
<dbReference type="GO" id="GO:0046872">
    <property type="term" value="F:metal ion binding"/>
    <property type="evidence" value="ECO:0007669"/>
    <property type="project" value="UniProtKB-KW"/>
</dbReference>
<evidence type="ECO:0000256" key="2">
    <source>
        <dbReference type="ARBA" id="ARBA00023239"/>
    </source>
</evidence>
<keyword evidence="4" id="KW-1185">Reference proteome</keyword>